<evidence type="ECO:0000313" key="3">
    <source>
        <dbReference type="Proteomes" id="UP000035929"/>
    </source>
</evidence>
<feature type="domain" description="Condensation" evidence="1">
    <location>
        <begin position="22"/>
        <end position="313"/>
    </location>
</feature>
<feature type="non-terminal residue" evidence="2">
    <location>
        <position position="1"/>
    </location>
</feature>
<dbReference type="EMBL" id="LABX01000404">
    <property type="protein sequence ID" value="KMO24924.1"/>
    <property type="molecule type" value="Genomic_DNA"/>
</dbReference>
<reference evidence="2 3" key="1">
    <citation type="submission" date="2015-03" db="EMBL/GenBank/DDBJ databases">
        <title>Genome sequencing of Methylobacterium aquaticum DSM16371 type strain.</title>
        <authorList>
            <person name="Chaudhry V."/>
            <person name="Patil P.B."/>
        </authorList>
    </citation>
    <scope>NUCLEOTIDE SEQUENCE [LARGE SCALE GENOMIC DNA]</scope>
    <source>
        <strain evidence="2 3">DSM 16371</strain>
    </source>
</reference>
<dbReference type="Gene3D" id="3.40.50.12780">
    <property type="entry name" value="N-terminal domain of ligase-like"/>
    <property type="match status" value="1"/>
</dbReference>
<evidence type="ECO:0000259" key="1">
    <source>
        <dbReference type="Pfam" id="PF00668"/>
    </source>
</evidence>
<dbReference type="GO" id="GO:0003824">
    <property type="term" value="F:catalytic activity"/>
    <property type="evidence" value="ECO:0007669"/>
    <property type="project" value="InterPro"/>
</dbReference>
<dbReference type="Pfam" id="PF00668">
    <property type="entry name" value="Condensation"/>
    <property type="match status" value="1"/>
</dbReference>
<dbReference type="Proteomes" id="UP000035929">
    <property type="component" value="Unassembled WGS sequence"/>
</dbReference>
<dbReference type="AlphaFoldDB" id="A0A0J6RUF4"/>
<gene>
    <name evidence="2" type="ORF">VP06_32925</name>
</gene>
<dbReference type="InterPro" id="IPR023213">
    <property type="entry name" value="CAT-like_dom_sf"/>
</dbReference>
<feature type="non-terminal residue" evidence="2">
    <location>
        <position position="411"/>
    </location>
</feature>
<dbReference type="SUPFAM" id="SSF56801">
    <property type="entry name" value="Acetyl-CoA synthetase-like"/>
    <property type="match status" value="1"/>
</dbReference>
<dbReference type="Gene3D" id="3.30.559.30">
    <property type="entry name" value="Nonribosomal peptide synthetase, condensation domain"/>
    <property type="match status" value="1"/>
</dbReference>
<organism evidence="2 3">
    <name type="scientific">Methylobacterium aquaticum</name>
    <dbReference type="NCBI Taxonomy" id="270351"/>
    <lineage>
        <taxon>Bacteria</taxon>
        <taxon>Pseudomonadati</taxon>
        <taxon>Pseudomonadota</taxon>
        <taxon>Alphaproteobacteria</taxon>
        <taxon>Hyphomicrobiales</taxon>
        <taxon>Methylobacteriaceae</taxon>
        <taxon>Methylobacterium</taxon>
    </lineage>
</organism>
<dbReference type="Gene3D" id="3.30.559.10">
    <property type="entry name" value="Chloramphenicol acetyltransferase-like domain"/>
    <property type="match status" value="1"/>
</dbReference>
<comment type="caution">
    <text evidence="2">The sequence shown here is derived from an EMBL/GenBank/DDBJ whole genome shotgun (WGS) entry which is preliminary data.</text>
</comment>
<evidence type="ECO:0000313" key="2">
    <source>
        <dbReference type="EMBL" id="KMO24924.1"/>
    </source>
</evidence>
<dbReference type="SUPFAM" id="SSF52777">
    <property type="entry name" value="CoA-dependent acyltransferases"/>
    <property type="match status" value="2"/>
</dbReference>
<dbReference type="PANTHER" id="PTHR45398:SF1">
    <property type="entry name" value="ENZYME, PUTATIVE (JCVI)-RELATED"/>
    <property type="match status" value="1"/>
</dbReference>
<dbReference type="InterPro" id="IPR001242">
    <property type="entry name" value="Condensation_dom"/>
</dbReference>
<dbReference type="PANTHER" id="PTHR45398">
    <property type="match status" value="1"/>
</dbReference>
<accession>A0A0J6RUF4</accession>
<name>A0A0J6RUF4_9HYPH</name>
<proteinExistence type="predicted"/>
<protein>
    <recommendedName>
        <fullName evidence="1">Condensation domain-containing protein</fullName>
    </recommendedName>
</protein>
<dbReference type="InterPro" id="IPR042099">
    <property type="entry name" value="ANL_N_sf"/>
</dbReference>
<sequence>PSEDWRDQPLPEPDLDARLDARAAAERERGLPLDRAPLQRLLLVRLPDAPDGTARHRLVWTHHHILLDGWSAARFLAEVMAQYRGTPLPASTARYRDYVAWMAARQDDPHAEAFWRAALAGLDDPTRLADAFAGAGAGEPRMVALELPADRARAFAQAEGVTLNTLVQGAVALLLARLTGRSRVCFGATVAGRPAELPGAETSVGLFISTLPVVVAPDPDQAAGPWLRAVQEHNLALREHGHLPLAQLQRLAGRAGEALFDTLLVFENYPVEAALRDGPQDGDGPRFGPVSGVERANYPLMVTAAAGAGLRLQLHGHGPLAAAGRLEQVGALLAGLLDGLCGSGDRPLGRIATPLPAPALSAPAPMAGTETVTGAFARQVRERPDAEALRWGDTRLSYADLDARATHLARH</sequence>
<dbReference type="RefSeq" id="WP_048468019.1">
    <property type="nucleotide sequence ID" value="NZ_LABX01000404.1"/>
</dbReference>